<proteinExistence type="predicted"/>
<dbReference type="EMBL" id="SNRW01006078">
    <property type="protein sequence ID" value="KAA6383774.1"/>
    <property type="molecule type" value="Genomic_DNA"/>
</dbReference>
<gene>
    <name evidence="1" type="ORF">EZS28_020697</name>
</gene>
<evidence type="ECO:0000313" key="2">
    <source>
        <dbReference type="Proteomes" id="UP000324800"/>
    </source>
</evidence>
<accession>A0A5J4VMS9</accession>
<sequence>MSVPTNAITQSPNFGLESGGQLLNKYPVNYPLPGNRHVVAYDAVSLILLPQTINFGSEPLDAKKLYRFNYELNFNFVITFGTVGSNTSVWSPNWHRLWQLTNEPWITFFDICIQFCEV</sequence>
<dbReference type="AlphaFoldDB" id="A0A5J4VMS9"/>
<reference evidence="1 2" key="1">
    <citation type="submission" date="2019-03" db="EMBL/GenBank/DDBJ databases">
        <title>Single cell metagenomics reveals metabolic interactions within the superorganism composed of flagellate Streblomastix strix and complex community of Bacteroidetes bacteria on its surface.</title>
        <authorList>
            <person name="Treitli S.C."/>
            <person name="Kolisko M."/>
            <person name="Husnik F."/>
            <person name="Keeling P."/>
            <person name="Hampl V."/>
        </authorList>
    </citation>
    <scope>NUCLEOTIDE SEQUENCE [LARGE SCALE GENOMIC DNA]</scope>
    <source>
        <strain evidence="1">ST1C</strain>
    </source>
</reference>
<name>A0A5J4VMS9_9EUKA</name>
<evidence type="ECO:0000313" key="1">
    <source>
        <dbReference type="EMBL" id="KAA6383774.1"/>
    </source>
</evidence>
<dbReference type="Proteomes" id="UP000324800">
    <property type="component" value="Unassembled WGS sequence"/>
</dbReference>
<organism evidence="1 2">
    <name type="scientific">Streblomastix strix</name>
    <dbReference type="NCBI Taxonomy" id="222440"/>
    <lineage>
        <taxon>Eukaryota</taxon>
        <taxon>Metamonada</taxon>
        <taxon>Preaxostyla</taxon>
        <taxon>Oxymonadida</taxon>
        <taxon>Streblomastigidae</taxon>
        <taxon>Streblomastix</taxon>
    </lineage>
</organism>
<protein>
    <submittedName>
        <fullName evidence="1">Uncharacterized protein</fullName>
    </submittedName>
</protein>
<comment type="caution">
    <text evidence="1">The sequence shown here is derived from an EMBL/GenBank/DDBJ whole genome shotgun (WGS) entry which is preliminary data.</text>
</comment>